<organism evidence="10 11">
    <name type="scientific">Lottia gigantea</name>
    <name type="common">Giant owl limpet</name>
    <dbReference type="NCBI Taxonomy" id="225164"/>
    <lineage>
        <taxon>Eukaryota</taxon>
        <taxon>Metazoa</taxon>
        <taxon>Spiralia</taxon>
        <taxon>Lophotrochozoa</taxon>
        <taxon>Mollusca</taxon>
        <taxon>Gastropoda</taxon>
        <taxon>Patellogastropoda</taxon>
        <taxon>Lottioidea</taxon>
        <taxon>Lottiidae</taxon>
        <taxon>Lottia</taxon>
    </lineage>
</organism>
<evidence type="ECO:0000259" key="9">
    <source>
        <dbReference type="PROSITE" id="PS50262"/>
    </source>
</evidence>
<keyword evidence="2 8" id="KW-0812">Transmembrane</keyword>
<dbReference type="PANTHER" id="PTHR24243:SF224">
    <property type="entry name" value="G-PROTEIN COUPLED RECEPTOR 19-RELATED"/>
    <property type="match status" value="1"/>
</dbReference>
<dbReference type="GeneID" id="20242317"/>
<keyword evidence="4" id="KW-0297">G-protein coupled receptor</keyword>
<dbReference type="CTD" id="20242317"/>
<evidence type="ECO:0000256" key="7">
    <source>
        <dbReference type="ARBA" id="ARBA00023224"/>
    </source>
</evidence>
<comment type="subcellular location">
    <subcellularLocation>
        <location evidence="1">Membrane</location>
        <topology evidence="1">Multi-pass membrane protein</topology>
    </subcellularLocation>
</comment>
<keyword evidence="11" id="KW-1185">Reference proteome</keyword>
<reference evidence="10 11" key="1">
    <citation type="journal article" date="2013" name="Nature">
        <title>Insights into bilaterian evolution from three spiralian genomes.</title>
        <authorList>
            <person name="Simakov O."/>
            <person name="Marletaz F."/>
            <person name="Cho S.J."/>
            <person name="Edsinger-Gonzales E."/>
            <person name="Havlak P."/>
            <person name="Hellsten U."/>
            <person name="Kuo D.H."/>
            <person name="Larsson T."/>
            <person name="Lv J."/>
            <person name="Arendt D."/>
            <person name="Savage R."/>
            <person name="Osoegawa K."/>
            <person name="de Jong P."/>
            <person name="Grimwood J."/>
            <person name="Chapman J.A."/>
            <person name="Shapiro H."/>
            <person name="Aerts A."/>
            <person name="Otillar R.P."/>
            <person name="Terry A.Y."/>
            <person name="Boore J.L."/>
            <person name="Grigoriev I.V."/>
            <person name="Lindberg D.R."/>
            <person name="Seaver E.C."/>
            <person name="Weisblat D.A."/>
            <person name="Putnam N.H."/>
            <person name="Rokhsar D.S."/>
        </authorList>
    </citation>
    <scope>NUCLEOTIDE SEQUENCE [LARGE SCALE GENOMIC DNA]</scope>
</reference>
<evidence type="ECO:0000313" key="11">
    <source>
        <dbReference type="Proteomes" id="UP000030746"/>
    </source>
</evidence>
<feature type="domain" description="G-protein coupled receptors family 1 profile" evidence="9">
    <location>
        <begin position="1"/>
        <end position="89"/>
    </location>
</feature>
<dbReference type="PANTHER" id="PTHR24243">
    <property type="entry name" value="G-PROTEIN COUPLED RECEPTOR"/>
    <property type="match status" value="1"/>
</dbReference>
<keyword evidence="6" id="KW-0675">Receptor</keyword>
<dbReference type="PROSITE" id="PS50262">
    <property type="entry name" value="G_PROTEIN_RECEP_F1_2"/>
    <property type="match status" value="1"/>
</dbReference>
<proteinExistence type="predicted"/>
<dbReference type="Proteomes" id="UP000030746">
    <property type="component" value="Unassembled WGS sequence"/>
</dbReference>
<name>V4CEI6_LOTGI</name>
<accession>V4CEI6</accession>
<dbReference type="GO" id="GO:0005886">
    <property type="term" value="C:plasma membrane"/>
    <property type="evidence" value="ECO:0007669"/>
    <property type="project" value="TreeGrafter"/>
</dbReference>
<dbReference type="OMA" id="CKITYYL"/>
<gene>
    <name evidence="10" type="ORF">LOTGIDRAFT_173253</name>
</gene>
<feature type="transmembrane region" description="Helical" evidence="8">
    <location>
        <begin position="45"/>
        <end position="66"/>
    </location>
</feature>
<evidence type="ECO:0000256" key="2">
    <source>
        <dbReference type="ARBA" id="ARBA00022692"/>
    </source>
</evidence>
<evidence type="ECO:0000256" key="1">
    <source>
        <dbReference type="ARBA" id="ARBA00004141"/>
    </source>
</evidence>
<dbReference type="InterPro" id="IPR017452">
    <property type="entry name" value="GPCR_Rhodpsn_7TM"/>
</dbReference>
<dbReference type="GO" id="GO:0004930">
    <property type="term" value="F:G protein-coupled receptor activity"/>
    <property type="evidence" value="ECO:0007669"/>
    <property type="project" value="UniProtKB-KW"/>
</dbReference>
<evidence type="ECO:0000256" key="6">
    <source>
        <dbReference type="ARBA" id="ARBA00023170"/>
    </source>
</evidence>
<dbReference type="InterPro" id="IPR000276">
    <property type="entry name" value="GPCR_Rhodpsn"/>
</dbReference>
<evidence type="ECO:0000256" key="8">
    <source>
        <dbReference type="SAM" id="Phobius"/>
    </source>
</evidence>
<dbReference type="SUPFAM" id="SSF81321">
    <property type="entry name" value="Family A G protein-coupled receptor-like"/>
    <property type="match status" value="1"/>
</dbReference>
<dbReference type="Gene3D" id="1.20.1070.10">
    <property type="entry name" value="Rhodopsin 7-helix transmembrane proteins"/>
    <property type="match status" value="1"/>
</dbReference>
<keyword evidence="5 8" id="KW-0472">Membrane</keyword>
<evidence type="ECO:0000256" key="3">
    <source>
        <dbReference type="ARBA" id="ARBA00022989"/>
    </source>
</evidence>
<evidence type="ECO:0000256" key="5">
    <source>
        <dbReference type="ARBA" id="ARBA00023136"/>
    </source>
</evidence>
<dbReference type="Pfam" id="PF00001">
    <property type="entry name" value="7tm_1"/>
    <property type="match status" value="1"/>
</dbReference>
<evidence type="ECO:0000256" key="4">
    <source>
        <dbReference type="ARBA" id="ARBA00023040"/>
    </source>
</evidence>
<feature type="transmembrane region" description="Helical" evidence="8">
    <location>
        <begin position="7"/>
        <end position="33"/>
    </location>
</feature>
<dbReference type="RefSeq" id="XP_009048967.1">
    <property type="nucleotide sequence ID" value="XM_009050719.1"/>
</dbReference>
<keyword evidence="3 8" id="KW-1133">Transmembrane helix</keyword>
<evidence type="ECO:0000313" key="10">
    <source>
        <dbReference type="EMBL" id="ESP00350.1"/>
    </source>
</evidence>
<keyword evidence="7" id="KW-0807">Transducer</keyword>
<dbReference type="KEGG" id="lgi:LOTGIDRAFT_173253"/>
<protein>
    <recommendedName>
        <fullName evidence="9">G-protein coupled receptors family 1 profile domain-containing protein</fullName>
    </recommendedName>
</protein>
<dbReference type="HOGENOM" id="CLU_2148680_0_0_1"/>
<dbReference type="AlphaFoldDB" id="V4CEI6"/>
<dbReference type="OrthoDB" id="5964776at2759"/>
<sequence>MRTRPYVFLANLAVADLSVGIFCVLPSLSTFLSPVWLLGKIMCKVYYFVQGMSYMTSILLLTVISVERFVATMFPLQANQIFTPRRLVLAQGQVRHFLTNHALDSETGICFS</sequence>
<dbReference type="EMBL" id="KB200750">
    <property type="protein sequence ID" value="ESP00350.1"/>
    <property type="molecule type" value="Genomic_DNA"/>
</dbReference>
<dbReference type="PRINTS" id="PR00237">
    <property type="entry name" value="GPCRRHODOPSN"/>
</dbReference>